<dbReference type="Proteomes" id="UP000789524">
    <property type="component" value="Unassembled WGS sequence"/>
</dbReference>
<accession>A0A8J2W3S3</accession>
<dbReference type="AlphaFoldDB" id="A0A8J2W3S3"/>
<evidence type="ECO:0000313" key="1">
    <source>
        <dbReference type="EMBL" id="CAG9568172.1"/>
    </source>
</evidence>
<dbReference type="EMBL" id="CAKASE010000059">
    <property type="protein sequence ID" value="CAG9568172.1"/>
    <property type="molecule type" value="Genomic_DNA"/>
</dbReference>
<organism evidence="1 2">
    <name type="scientific">Danaus chrysippus</name>
    <name type="common">African queen</name>
    <dbReference type="NCBI Taxonomy" id="151541"/>
    <lineage>
        <taxon>Eukaryota</taxon>
        <taxon>Metazoa</taxon>
        <taxon>Ecdysozoa</taxon>
        <taxon>Arthropoda</taxon>
        <taxon>Hexapoda</taxon>
        <taxon>Insecta</taxon>
        <taxon>Pterygota</taxon>
        <taxon>Neoptera</taxon>
        <taxon>Endopterygota</taxon>
        <taxon>Lepidoptera</taxon>
        <taxon>Glossata</taxon>
        <taxon>Ditrysia</taxon>
        <taxon>Papilionoidea</taxon>
        <taxon>Nymphalidae</taxon>
        <taxon>Danainae</taxon>
        <taxon>Danaini</taxon>
        <taxon>Danaina</taxon>
        <taxon>Danaus</taxon>
        <taxon>Anosia</taxon>
    </lineage>
</organism>
<gene>
    <name evidence="1" type="ORF">DCHRY22_LOCUS8201</name>
</gene>
<proteinExistence type="predicted"/>
<evidence type="ECO:0000313" key="2">
    <source>
        <dbReference type="Proteomes" id="UP000789524"/>
    </source>
</evidence>
<keyword evidence="2" id="KW-1185">Reference proteome</keyword>
<name>A0A8J2W3S3_9NEOP</name>
<protein>
    <submittedName>
        <fullName evidence="1">(African queen) hypothetical protein</fullName>
    </submittedName>
</protein>
<comment type="caution">
    <text evidence="1">The sequence shown here is derived from an EMBL/GenBank/DDBJ whole genome shotgun (WGS) entry which is preliminary data.</text>
</comment>
<sequence>MKINSQSEWFSRFGKSHIGVNCCSEEACLFQIRQIGNEDIGLQGRSKLPRVPIGLLSILSRAEKRQFHHCCDNASPSKEDENPDDKG</sequence>
<reference evidence="1" key="1">
    <citation type="submission" date="2021-09" db="EMBL/GenBank/DDBJ databases">
        <authorList>
            <person name="Martin H S."/>
        </authorList>
    </citation>
    <scope>NUCLEOTIDE SEQUENCE</scope>
</reference>